<evidence type="ECO:0000313" key="3">
    <source>
        <dbReference type="Proteomes" id="UP000596742"/>
    </source>
</evidence>
<dbReference type="GO" id="GO:0061343">
    <property type="term" value="P:cell adhesion involved in heart morphogenesis"/>
    <property type="evidence" value="ECO:0007669"/>
    <property type="project" value="TreeGrafter"/>
</dbReference>
<accession>A0A8B6CNN6</accession>
<dbReference type="Gene3D" id="3.60.10.10">
    <property type="entry name" value="Endonuclease/exonuclease/phosphatase"/>
    <property type="match status" value="1"/>
</dbReference>
<dbReference type="InterPro" id="IPR036691">
    <property type="entry name" value="Endo/exonu/phosph_ase_sf"/>
</dbReference>
<evidence type="ECO:0008006" key="4">
    <source>
        <dbReference type="Google" id="ProtNLM"/>
    </source>
</evidence>
<feature type="region of interest" description="Disordered" evidence="1">
    <location>
        <begin position="1"/>
        <end position="41"/>
    </location>
</feature>
<dbReference type="PANTHER" id="PTHR33395:SF22">
    <property type="entry name" value="REVERSE TRANSCRIPTASE DOMAIN-CONTAINING PROTEIN"/>
    <property type="match status" value="1"/>
</dbReference>
<name>A0A8B6CNN6_MYTGA</name>
<protein>
    <recommendedName>
        <fullName evidence="4">Endonuclease/exonuclease/phosphatase domain-containing protein</fullName>
    </recommendedName>
</protein>
<dbReference type="SUPFAM" id="SSF56219">
    <property type="entry name" value="DNase I-like"/>
    <property type="match status" value="1"/>
</dbReference>
<reference evidence="2" key="1">
    <citation type="submission" date="2018-11" db="EMBL/GenBank/DDBJ databases">
        <authorList>
            <person name="Alioto T."/>
            <person name="Alioto T."/>
        </authorList>
    </citation>
    <scope>NUCLEOTIDE SEQUENCE</scope>
</reference>
<dbReference type="AlphaFoldDB" id="A0A8B6CNN6"/>
<organism evidence="2 3">
    <name type="scientific">Mytilus galloprovincialis</name>
    <name type="common">Mediterranean mussel</name>
    <dbReference type="NCBI Taxonomy" id="29158"/>
    <lineage>
        <taxon>Eukaryota</taxon>
        <taxon>Metazoa</taxon>
        <taxon>Spiralia</taxon>
        <taxon>Lophotrochozoa</taxon>
        <taxon>Mollusca</taxon>
        <taxon>Bivalvia</taxon>
        <taxon>Autobranchia</taxon>
        <taxon>Pteriomorphia</taxon>
        <taxon>Mytilida</taxon>
        <taxon>Mytiloidea</taxon>
        <taxon>Mytilidae</taxon>
        <taxon>Mytilinae</taxon>
        <taxon>Mytilus</taxon>
    </lineage>
</organism>
<dbReference type="GO" id="GO:0007508">
    <property type="term" value="P:larval heart development"/>
    <property type="evidence" value="ECO:0007669"/>
    <property type="project" value="TreeGrafter"/>
</dbReference>
<proteinExistence type="predicted"/>
<dbReference type="GO" id="GO:0031012">
    <property type="term" value="C:extracellular matrix"/>
    <property type="evidence" value="ECO:0007669"/>
    <property type="project" value="TreeGrafter"/>
</dbReference>
<comment type="caution">
    <text evidence="2">The sequence shown here is derived from an EMBL/GenBank/DDBJ whole genome shotgun (WGS) entry which is preliminary data.</text>
</comment>
<sequence>MVNTSNSFEHLSDSNVTASPGPPVYTSSPIKTNKTDRNNYQKPKNTKILVVNFKSIKNKKEELCNLLDSANPNILIGTETWLRNDISSSEIFPDGYTVYRKDRWDGYGGVLVAVKSDYISELVDIENDTESIFVKISLHKHAYESAAHLISYSFASQWSISAVYNKIS</sequence>
<evidence type="ECO:0000256" key="1">
    <source>
        <dbReference type="SAM" id="MobiDB-lite"/>
    </source>
</evidence>
<dbReference type="PANTHER" id="PTHR33395">
    <property type="entry name" value="TRANSCRIPTASE, PUTATIVE-RELATED-RELATED"/>
    <property type="match status" value="1"/>
</dbReference>
<evidence type="ECO:0000313" key="2">
    <source>
        <dbReference type="EMBL" id="VDI07255.1"/>
    </source>
</evidence>
<dbReference type="Proteomes" id="UP000596742">
    <property type="component" value="Unassembled WGS sequence"/>
</dbReference>
<dbReference type="EMBL" id="UYJE01002029">
    <property type="protein sequence ID" value="VDI07255.1"/>
    <property type="molecule type" value="Genomic_DNA"/>
</dbReference>
<gene>
    <name evidence="2" type="ORF">MGAL_10B057393</name>
</gene>
<feature type="compositionally biased region" description="Polar residues" evidence="1">
    <location>
        <begin position="1"/>
        <end position="18"/>
    </location>
</feature>
<dbReference type="OrthoDB" id="6155076at2759"/>
<keyword evidence="3" id="KW-1185">Reference proteome</keyword>